<reference evidence="1" key="1">
    <citation type="submission" date="2020-08" db="EMBL/GenBank/DDBJ databases">
        <title>Diversity of carbapenem-resistant Acinetobacter baumannii and bacteriophage-mediated spread of the Oxa23 carbapenemase.</title>
        <authorList>
            <person name="Abouelfetouh A."/>
            <person name="Mattock J."/>
            <person name="Turner D."/>
            <person name="Li E."/>
            <person name="Evans B.A."/>
        </authorList>
    </citation>
    <scope>NUCLEOTIDE SEQUENCE</scope>
    <source>
        <strain evidence="1">A86</strain>
    </source>
</reference>
<dbReference type="Proteomes" id="UP000634608">
    <property type="component" value="Unassembled WGS sequence"/>
</dbReference>
<evidence type="ECO:0000313" key="1">
    <source>
        <dbReference type="EMBL" id="MBD0221789.1"/>
    </source>
</evidence>
<dbReference type="RefSeq" id="WP_001076772.1">
    <property type="nucleotide sequence ID" value="NZ_BBNF01000015.1"/>
</dbReference>
<sequence>MNQTALQFIKQYEDGFYEGAKYTREYGDLRKLYDESTDEFYIEEINEAYAEFKRGSS</sequence>
<accession>A0A6H3TN77</accession>
<organism evidence="1 2">
    <name type="scientific">Acinetobacter baumannii</name>
    <dbReference type="NCBI Taxonomy" id="470"/>
    <lineage>
        <taxon>Bacteria</taxon>
        <taxon>Pseudomonadati</taxon>
        <taxon>Pseudomonadota</taxon>
        <taxon>Gammaproteobacteria</taxon>
        <taxon>Moraxellales</taxon>
        <taxon>Moraxellaceae</taxon>
        <taxon>Acinetobacter</taxon>
        <taxon>Acinetobacter calcoaceticus/baumannii complex</taxon>
    </lineage>
</organism>
<name>A0A6H3TN77_ACIBA</name>
<evidence type="ECO:0000313" key="2">
    <source>
        <dbReference type="Proteomes" id="UP000634608"/>
    </source>
</evidence>
<dbReference type="AlphaFoldDB" id="A0A6H3TN77"/>
<comment type="caution">
    <text evidence="1">The sequence shown here is derived from an EMBL/GenBank/DDBJ whole genome shotgun (WGS) entry which is preliminary data.</text>
</comment>
<dbReference type="EMBL" id="JACSVK010000082">
    <property type="protein sequence ID" value="MBD0221789.1"/>
    <property type="molecule type" value="Genomic_DNA"/>
</dbReference>
<gene>
    <name evidence="1" type="ORF">IAG11_18085</name>
</gene>
<protein>
    <submittedName>
        <fullName evidence="1">Uncharacterized protein</fullName>
    </submittedName>
</protein>
<proteinExistence type="predicted"/>